<evidence type="ECO:0000259" key="1">
    <source>
        <dbReference type="Pfam" id="PF06114"/>
    </source>
</evidence>
<dbReference type="PANTHER" id="PTHR43236">
    <property type="entry name" value="ANTITOXIN HIGA1"/>
    <property type="match status" value="1"/>
</dbReference>
<dbReference type="EMBL" id="JPHZ01000028">
    <property type="protein sequence ID" value="KLT85848.1"/>
    <property type="molecule type" value="Genomic_DNA"/>
</dbReference>
<evidence type="ECO:0000313" key="3">
    <source>
        <dbReference type="Proteomes" id="UP000036122"/>
    </source>
</evidence>
<dbReference type="PATRIC" id="fig|1409923.3.peg.3409"/>
<dbReference type="Pfam" id="PF06114">
    <property type="entry name" value="Peptidase_M78"/>
    <property type="match status" value="1"/>
</dbReference>
<dbReference type="AlphaFoldDB" id="A0A0J1D2G7"/>
<reference evidence="2 3" key="1">
    <citation type="submission" date="2014-07" db="EMBL/GenBank/DDBJ databases">
        <authorList>
            <person name="Harkins D.M."/>
            <person name="Lesho E."/>
            <person name="Waterman P.E."/>
            <person name="Chan A."/>
            <person name="Fouts D.E."/>
        </authorList>
    </citation>
    <scope>NUCLEOTIDE SEQUENCE [LARGE SCALE GENOMIC DNA]</scope>
    <source>
        <strain evidence="2 3">MRSN 3527</strain>
    </source>
</reference>
<dbReference type="InterPro" id="IPR052345">
    <property type="entry name" value="Rad_response_metalloprotease"/>
</dbReference>
<dbReference type="PANTHER" id="PTHR43236:SF1">
    <property type="entry name" value="BLL7220 PROTEIN"/>
    <property type="match status" value="1"/>
</dbReference>
<accession>A0A0J1D2G7</accession>
<dbReference type="InterPro" id="IPR010359">
    <property type="entry name" value="IrrE_HExxH"/>
</dbReference>
<gene>
    <name evidence="2" type="ORF">T630_4116</name>
</gene>
<name>A0A0J1D2G7_ACIBA</name>
<dbReference type="RefSeq" id="WP_000482094.1">
    <property type="nucleotide sequence ID" value="NZ_JPHZ01000028.1"/>
</dbReference>
<dbReference type="GeneID" id="92833632"/>
<dbReference type="Gene3D" id="1.10.10.2910">
    <property type="match status" value="1"/>
</dbReference>
<comment type="caution">
    <text evidence="2">The sequence shown here is derived from an EMBL/GenBank/DDBJ whole genome shotgun (WGS) entry which is preliminary data.</text>
</comment>
<proteinExistence type="predicted"/>
<evidence type="ECO:0000313" key="2">
    <source>
        <dbReference type="EMBL" id="KLT85848.1"/>
    </source>
</evidence>
<organism evidence="2 3">
    <name type="scientific">Acinetobacter baumannii MRSN 3527</name>
    <dbReference type="NCBI Taxonomy" id="1409923"/>
    <lineage>
        <taxon>Bacteria</taxon>
        <taxon>Pseudomonadati</taxon>
        <taxon>Pseudomonadota</taxon>
        <taxon>Gammaproteobacteria</taxon>
        <taxon>Moraxellales</taxon>
        <taxon>Moraxellaceae</taxon>
        <taxon>Acinetobacter</taxon>
        <taxon>Acinetobacter calcoaceticus/baumannii complex</taxon>
    </lineage>
</organism>
<protein>
    <submittedName>
        <fullName evidence="2">PF06114 domain protein</fullName>
    </submittedName>
</protein>
<feature type="domain" description="IrrE N-terminal-like" evidence="1">
    <location>
        <begin position="155"/>
        <end position="276"/>
    </location>
</feature>
<sequence length="368" mass="42512">MFNKDRLRIAKELRGLSNTDFAEKLSCSISKVKQLLDVDKEINENDQDDICRVLNLPKSFFAGNDTQPHETDQIFYRSVARIKAQHRKANEAYTLLAININKYLNQKVKLPTFHRPDLDITEFLGESKYADHLASELRGLWALGNQPINNIVSLCELKGIRVFRLPTEIREIDALSFFDDESGSPFIFLNTFKSAERARFDCAHELGHIVMHTHNKKIRVEKDNRVLETEADQFSSEFLMPTDAFLSTAPRYFSLENMIEYKKIWRTSLKAINYKAHKLGLVSDWVNRSNSIKINSLGYNINEPEETHRDESLMLPKIISVLASQPSFDKNKMLDEIGISEEDFNQLTFDALAKVEPPKKKHKLYIVE</sequence>
<dbReference type="Proteomes" id="UP000036122">
    <property type="component" value="Unassembled WGS sequence"/>
</dbReference>